<feature type="compositionally biased region" description="Polar residues" evidence="1">
    <location>
        <begin position="1"/>
        <end position="12"/>
    </location>
</feature>
<dbReference type="OrthoDB" id="3890746at2759"/>
<feature type="transmembrane region" description="Helical" evidence="2">
    <location>
        <begin position="138"/>
        <end position="162"/>
    </location>
</feature>
<comment type="caution">
    <text evidence="3">The sequence shown here is derived from an EMBL/GenBank/DDBJ whole genome shotgun (WGS) entry which is preliminary data.</text>
</comment>
<protein>
    <submittedName>
        <fullName evidence="3">Uncharacterized protein</fullName>
    </submittedName>
</protein>
<dbReference type="RefSeq" id="XP_018002806.1">
    <property type="nucleotide sequence ID" value="XM_018141941.1"/>
</dbReference>
<evidence type="ECO:0000313" key="3">
    <source>
        <dbReference type="EMBL" id="KPI42843.1"/>
    </source>
</evidence>
<evidence type="ECO:0000256" key="2">
    <source>
        <dbReference type="SAM" id="Phobius"/>
    </source>
</evidence>
<dbReference type="AlphaFoldDB" id="A0A0N1HU69"/>
<feature type="transmembrane region" description="Helical" evidence="2">
    <location>
        <begin position="182"/>
        <end position="205"/>
    </location>
</feature>
<gene>
    <name evidence="3" type="ORF">AB675_2005</name>
</gene>
<keyword evidence="2" id="KW-1133">Transmembrane helix</keyword>
<feature type="region of interest" description="Disordered" evidence="1">
    <location>
        <begin position="1"/>
        <end position="80"/>
    </location>
</feature>
<feature type="compositionally biased region" description="Low complexity" evidence="1">
    <location>
        <begin position="56"/>
        <end position="79"/>
    </location>
</feature>
<organism evidence="3 4">
    <name type="scientific">Cyphellophora attinorum</name>
    <dbReference type="NCBI Taxonomy" id="1664694"/>
    <lineage>
        <taxon>Eukaryota</taxon>
        <taxon>Fungi</taxon>
        <taxon>Dikarya</taxon>
        <taxon>Ascomycota</taxon>
        <taxon>Pezizomycotina</taxon>
        <taxon>Eurotiomycetes</taxon>
        <taxon>Chaetothyriomycetidae</taxon>
        <taxon>Chaetothyriales</taxon>
        <taxon>Cyphellophoraceae</taxon>
        <taxon>Cyphellophora</taxon>
    </lineage>
</organism>
<accession>A0A0N1HU69</accession>
<keyword evidence="2" id="KW-0812">Transmembrane</keyword>
<evidence type="ECO:0000313" key="4">
    <source>
        <dbReference type="Proteomes" id="UP000038010"/>
    </source>
</evidence>
<keyword evidence="4" id="KW-1185">Reference proteome</keyword>
<dbReference type="VEuPathDB" id="FungiDB:AB675_2005"/>
<proteinExistence type="predicted"/>
<dbReference type="GeneID" id="28733821"/>
<sequence>MPTGDSASNPPQAYSLGPIPITPRTADPLISSFPRSRSPSPERRPRSNNGDGTLNTKGSSTTAASVKSKSSQSSWARKAPSFTEARVATTTITAGGKTVGGGYDSPPLTSDLFSRHSASSRSEEAWLVQSRRLRWARLALSVLIMACAVGALGCSGAAYHAYRSTLLGPEWHLRLWPVDLDLRPALVVLGSAAVVGVASGLYLVLALWPSPHPHTTALARIFTLLLLLLVLPLSLVSTMLVPILQNQLQHESIQTFTCRLYRSAQNFNEDMADMGIPVPLGAGVGYPAGFKGVCRESEAGYGLMAAVLGLSLMGVGVVAWGFVAAGRVKKERKGRMEGKGLAVW</sequence>
<feature type="transmembrane region" description="Helical" evidence="2">
    <location>
        <begin position="301"/>
        <end position="326"/>
    </location>
</feature>
<keyword evidence="2" id="KW-0472">Membrane</keyword>
<dbReference type="EMBL" id="LFJN01000006">
    <property type="protein sequence ID" value="KPI42843.1"/>
    <property type="molecule type" value="Genomic_DNA"/>
</dbReference>
<reference evidence="3 4" key="1">
    <citation type="submission" date="2015-06" db="EMBL/GenBank/DDBJ databases">
        <title>Draft genome of the ant-associated black yeast Phialophora attae CBS 131958.</title>
        <authorList>
            <person name="Moreno L.F."/>
            <person name="Stielow B.J."/>
            <person name="de Hoog S."/>
            <person name="Vicente V.A."/>
            <person name="Weiss V.A."/>
            <person name="de Vries M."/>
            <person name="Cruz L.M."/>
            <person name="Souza E.M."/>
        </authorList>
    </citation>
    <scope>NUCLEOTIDE SEQUENCE [LARGE SCALE GENOMIC DNA]</scope>
    <source>
        <strain evidence="3 4">CBS 131958</strain>
    </source>
</reference>
<dbReference type="Proteomes" id="UP000038010">
    <property type="component" value="Unassembled WGS sequence"/>
</dbReference>
<feature type="transmembrane region" description="Helical" evidence="2">
    <location>
        <begin position="217"/>
        <end position="244"/>
    </location>
</feature>
<name>A0A0N1HU69_9EURO</name>
<evidence type="ECO:0000256" key="1">
    <source>
        <dbReference type="SAM" id="MobiDB-lite"/>
    </source>
</evidence>